<evidence type="ECO:0000313" key="3">
    <source>
        <dbReference type="Proteomes" id="UP000321328"/>
    </source>
</evidence>
<sequence length="102" mass="11269">MVGPPPVDDPAQNERISALDEMFRAVSAEAGVPYVNVFGALVAEPRWMSEVRCGDGAHPGAGGYELLADLVLPEWRRWVRLERVRHGRVARPNAAKRHLPGF</sequence>
<dbReference type="STRING" id="1123024.GCA_000423625_04031"/>
<comment type="caution">
    <text evidence="2">The sequence shown here is derived from an EMBL/GenBank/DDBJ whole genome shotgun (WGS) entry which is preliminary data.</text>
</comment>
<dbReference type="Pfam" id="PF13472">
    <property type="entry name" value="Lipase_GDSL_2"/>
    <property type="match status" value="1"/>
</dbReference>
<dbReference type="InterPro" id="IPR036514">
    <property type="entry name" value="SGNH_hydro_sf"/>
</dbReference>
<name>A0A511D3Q5_9PSEU</name>
<dbReference type="AlphaFoldDB" id="A0A511D3Q5"/>
<evidence type="ECO:0000313" key="2">
    <source>
        <dbReference type="EMBL" id="GEL19143.1"/>
    </source>
</evidence>
<keyword evidence="3" id="KW-1185">Reference proteome</keyword>
<feature type="domain" description="SGNH hydrolase-type esterase" evidence="1">
    <location>
        <begin position="3"/>
        <end position="66"/>
    </location>
</feature>
<evidence type="ECO:0000259" key="1">
    <source>
        <dbReference type="Pfam" id="PF13472"/>
    </source>
</evidence>
<protein>
    <recommendedName>
        <fullName evidence="1">SGNH hydrolase-type esterase domain-containing protein</fullName>
    </recommendedName>
</protein>
<dbReference type="Proteomes" id="UP000321328">
    <property type="component" value="Unassembled WGS sequence"/>
</dbReference>
<dbReference type="Gene3D" id="3.40.50.1110">
    <property type="entry name" value="SGNH hydrolase"/>
    <property type="match status" value="1"/>
</dbReference>
<accession>A0A511D3Q5</accession>
<dbReference type="SUPFAM" id="SSF52266">
    <property type="entry name" value="SGNH hydrolase"/>
    <property type="match status" value="1"/>
</dbReference>
<gene>
    <name evidence="2" type="ORF">PA7_29800</name>
</gene>
<dbReference type="EMBL" id="BJVI01000032">
    <property type="protein sequence ID" value="GEL19143.1"/>
    <property type="molecule type" value="Genomic_DNA"/>
</dbReference>
<proteinExistence type="predicted"/>
<organism evidence="2 3">
    <name type="scientific">Pseudonocardia asaccharolytica DSM 44247 = NBRC 16224</name>
    <dbReference type="NCBI Taxonomy" id="1123024"/>
    <lineage>
        <taxon>Bacteria</taxon>
        <taxon>Bacillati</taxon>
        <taxon>Actinomycetota</taxon>
        <taxon>Actinomycetes</taxon>
        <taxon>Pseudonocardiales</taxon>
        <taxon>Pseudonocardiaceae</taxon>
        <taxon>Pseudonocardia</taxon>
    </lineage>
</organism>
<reference evidence="2 3" key="1">
    <citation type="submission" date="2019-07" db="EMBL/GenBank/DDBJ databases">
        <title>Whole genome shotgun sequence of Pseudonocardia asaccharolytica NBRC 16224.</title>
        <authorList>
            <person name="Hosoyama A."/>
            <person name="Uohara A."/>
            <person name="Ohji S."/>
            <person name="Ichikawa N."/>
        </authorList>
    </citation>
    <scope>NUCLEOTIDE SEQUENCE [LARGE SCALE GENOMIC DNA]</scope>
    <source>
        <strain evidence="2 3">NBRC 16224</strain>
    </source>
</reference>
<dbReference type="InterPro" id="IPR013830">
    <property type="entry name" value="SGNH_hydro"/>
</dbReference>